<evidence type="ECO:0000256" key="2">
    <source>
        <dbReference type="ARBA" id="ARBA00034247"/>
    </source>
</evidence>
<dbReference type="InterPro" id="IPR011006">
    <property type="entry name" value="CheY-like_superfamily"/>
</dbReference>
<dbReference type="PANTHER" id="PTHR45138">
    <property type="entry name" value="REGULATORY COMPONENTS OF SENSORY TRANSDUCTION SYSTEM"/>
    <property type="match status" value="1"/>
</dbReference>
<dbReference type="RefSeq" id="WP_159453994.1">
    <property type="nucleotide sequence ID" value="NZ_FWFX01000002.1"/>
</dbReference>
<name>A0A1X6YIH9_9RHOB</name>
<dbReference type="FunFam" id="3.30.70.270:FF:000001">
    <property type="entry name" value="Diguanylate cyclase domain protein"/>
    <property type="match status" value="1"/>
</dbReference>
<feature type="domain" description="Response regulatory" evidence="4">
    <location>
        <begin position="4"/>
        <end position="117"/>
    </location>
</feature>
<dbReference type="InterPro" id="IPR000160">
    <property type="entry name" value="GGDEF_dom"/>
</dbReference>
<dbReference type="OrthoDB" id="9812260at2"/>
<proteinExistence type="predicted"/>
<evidence type="ECO:0000259" key="4">
    <source>
        <dbReference type="PROSITE" id="PS50110"/>
    </source>
</evidence>
<dbReference type="InterPro" id="IPR029787">
    <property type="entry name" value="Nucleotide_cyclase"/>
</dbReference>
<dbReference type="EMBL" id="FWFX01000002">
    <property type="protein sequence ID" value="SLN22357.1"/>
    <property type="molecule type" value="Genomic_DNA"/>
</dbReference>
<dbReference type="InterPro" id="IPR050469">
    <property type="entry name" value="Diguanylate_Cyclase"/>
</dbReference>
<dbReference type="EC" id="2.7.7.65" evidence="1"/>
<dbReference type="Proteomes" id="UP000193061">
    <property type="component" value="Unassembled WGS sequence"/>
</dbReference>
<evidence type="ECO:0000313" key="7">
    <source>
        <dbReference type="Proteomes" id="UP000193061"/>
    </source>
</evidence>
<sequence>MPGKILIADGSITSRILLKAKLTAAYYQVTFVDTADELLAHVQFQSPDLLIVAEHLFQEEFSKRLRKLVTYQNQPVLVLQSNYNKKQRLVAFRNGADDVISHPVDEPVLLARLRNHMRGHIAELDLRDSIQTTDGFGFSEMSSQFALPLKVALFTPHTNALSSLDNKLEDLGCYTISRYHPDCLTSLADAPPQADIYLFSIAASDTPEADLLRLARLSSEPSTRSCRILAYLHKPNPAVTSSLLDLGANDVLDADASLEELAHRLHSQAQDKHRIDEMRAMLRKRLDAAMTDPLTGLYNRRYAVPFLQQQIERARLSGQQFTVMLADLDHFKCINDQHGHAAGDQVLTHVADKLRGALDAHDMIARIGGEEFLIVLPTATQDKARNIANSLRRLVREMPIRLSDEMSPIHITISIGVTFAPHEDNKTNPCTADALLKHADKALYRAKSLGRNTVTLDMRSAA</sequence>
<dbReference type="Pfam" id="PF00990">
    <property type="entry name" value="GGDEF"/>
    <property type="match status" value="1"/>
</dbReference>
<dbReference type="AlphaFoldDB" id="A0A1X6YIH9"/>
<protein>
    <recommendedName>
        <fullName evidence="1">diguanylate cyclase</fullName>
        <ecNumber evidence="1">2.7.7.65</ecNumber>
    </recommendedName>
</protein>
<dbReference type="GO" id="GO:0043709">
    <property type="term" value="P:cell adhesion involved in single-species biofilm formation"/>
    <property type="evidence" value="ECO:0007669"/>
    <property type="project" value="TreeGrafter"/>
</dbReference>
<dbReference type="InterPro" id="IPR043128">
    <property type="entry name" value="Rev_trsase/Diguanyl_cyclase"/>
</dbReference>
<dbReference type="PANTHER" id="PTHR45138:SF9">
    <property type="entry name" value="DIGUANYLATE CYCLASE DGCM-RELATED"/>
    <property type="match status" value="1"/>
</dbReference>
<reference evidence="6 7" key="1">
    <citation type="submission" date="2017-03" db="EMBL/GenBank/DDBJ databases">
        <authorList>
            <person name="Afonso C.L."/>
            <person name="Miller P.J."/>
            <person name="Scott M.A."/>
            <person name="Spackman E."/>
            <person name="Goraichik I."/>
            <person name="Dimitrov K.M."/>
            <person name="Suarez D.L."/>
            <person name="Swayne D.E."/>
        </authorList>
    </citation>
    <scope>NUCLEOTIDE SEQUENCE [LARGE SCALE GENOMIC DNA]</scope>
    <source>
        <strain evidence="6 7">CECT 7450</strain>
    </source>
</reference>
<comment type="caution">
    <text evidence="3">Lacks conserved residue(s) required for the propagation of feature annotation.</text>
</comment>
<evidence type="ECO:0000256" key="3">
    <source>
        <dbReference type="PROSITE-ProRule" id="PRU00169"/>
    </source>
</evidence>
<dbReference type="Pfam" id="PF00072">
    <property type="entry name" value="Response_reg"/>
    <property type="match status" value="1"/>
</dbReference>
<dbReference type="SUPFAM" id="SSF55073">
    <property type="entry name" value="Nucleotide cyclase"/>
    <property type="match status" value="1"/>
</dbReference>
<dbReference type="GO" id="GO:1902201">
    <property type="term" value="P:negative regulation of bacterial-type flagellum-dependent cell motility"/>
    <property type="evidence" value="ECO:0007669"/>
    <property type="project" value="TreeGrafter"/>
</dbReference>
<dbReference type="Gene3D" id="3.30.70.270">
    <property type="match status" value="1"/>
</dbReference>
<dbReference type="Gene3D" id="3.40.50.2300">
    <property type="match status" value="1"/>
</dbReference>
<dbReference type="InterPro" id="IPR001789">
    <property type="entry name" value="Sig_transdc_resp-reg_receiver"/>
</dbReference>
<comment type="catalytic activity">
    <reaction evidence="2">
        <text>2 GTP = 3',3'-c-di-GMP + 2 diphosphate</text>
        <dbReference type="Rhea" id="RHEA:24898"/>
        <dbReference type="ChEBI" id="CHEBI:33019"/>
        <dbReference type="ChEBI" id="CHEBI:37565"/>
        <dbReference type="ChEBI" id="CHEBI:58805"/>
        <dbReference type="EC" id="2.7.7.65"/>
    </reaction>
</comment>
<dbReference type="NCBIfam" id="TIGR00254">
    <property type="entry name" value="GGDEF"/>
    <property type="match status" value="1"/>
</dbReference>
<keyword evidence="7" id="KW-1185">Reference proteome</keyword>
<dbReference type="CDD" id="cd01949">
    <property type="entry name" value="GGDEF"/>
    <property type="match status" value="1"/>
</dbReference>
<evidence type="ECO:0000313" key="6">
    <source>
        <dbReference type="EMBL" id="SLN22357.1"/>
    </source>
</evidence>
<dbReference type="GO" id="GO:0000160">
    <property type="term" value="P:phosphorelay signal transduction system"/>
    <property type="evidence" value="ECO:0007669"/>
    <property type="project" value="InterPro"/>
</dbReference>
<dbReference type="PROSITE" id="PS50887">
    <property type="entry name" value="GGDEF"/>
    <property type="match status" value="1"/>
</dbReference>
<dbReference type="GO" id="GO:0005886">
    <property type="term" value="C:plasma membrane"/>
    <property type="evidence" value="ECO:0007669"/>
    <property type="project" value="TreeGrafter"/>
</dbReference>
<evidence type="ECO:0000256" key="1">
    <source>
        <dbReference type="ARBA" id="ARBA00012528"/>
    </source>
</evidence>
<dbReference type="GO" id="GO:0052621">
    <property type="term" value="F:diguanylate cyclase activity"/>
    <property type="evidence" value="ECO:0007669"/>
    <property type="project" value="UniProtKB-EC"/>
</dbReference>
<dbReference type="SMART" id="SM00267">
    <property type="entry name" value="GGDEF"/>
    <property type="match status" value="1"/>
</dbReference>
<evidence type="ECO:0000259" key="5">
    <source>
        <dbReference type="PROSITE" id="PS50887"/>
    </source>
</evidence>
<gene>
    <name evidence="6" type="primary">pleD</name>
    <name evidence="6" type="ORF">ROA7450_00831</name>
</gene>
<organism evidence="6 7">
    <name type="scientific">Roseovarius albus</name>
    <dbReference type="NCBI Taxonomy" id="1247867"/>
    <lineage>
        <taxon>Bacteria</taxon>
        <taxon>Pseudomonadati</taxon>
        <taxon>Pseudomonadota</taxon>
        <taxon>Alphaproteobacteria</taxon>
        <taxon>Rhodobacterales</taxon>
        <taxon>Roseobacteraceae</taxon>
        <taxon>Roseovarius</taxon>
    </lineage>
</organism>
<accession>A0A1X6YIH9</accession>
<dbReference type="SMART" id="SM00448">
    <property type="entry name" value="REC"/>
    <property type="match status" value="1"/>
</dbReference>
<feature type="domain" description="GGDEF" evidence="5">
    <location>
        <begin position="319"/>
        <end position="459"/>
    </location>
</feature>
<dbReference type="PROSITE" id="PS50110">
    <property type="entry name" value="RESPONSE_REGULATORY"/>
    <property type="match status" value="1"/>
</dbReference>
<dbReference type="SUPFAM" id="SSF52172">
    <property type="entry name" value="CheY-like"/>
    <property type="match status" value="1"/>
</dbReference>